<dbReference type="OrthoDB" id="7507966at2"/>
<comment type="caution">
    <text evidence="1">The sequence shown here is derived from an EMBL/GenBank/DDBJ whole genome shotgun (WGS) entry which is preliminary data.</text>
</comment>
<keyword evidence="2" id="KW-1185">Reference proteome</keyword>
<name>A0A2T0XEE8_9BURK</name>
<reference evidence="1 2" key="1">
    <citation type="submission" date="2018-03" db="EMBL/GenBank/DDBJ databases">
        <title>Genomic Encyclopedia of Type Strains, Phase III (KMG-III): the genomes of soil and plant-associated and newly described type strains.</title>
        <authorList>
            <person name="Whitman W."/>
        </authorList>
    </citation>
    <scope>NUCLEOTIDE SEQUENCE [LARGE SCALE GENOMIC DNA]</scope>
    <source>
        <strain evidence="1 2">MWH-P2sevCIIIb</strain>
    </source>
</reference>
<dbReference type="EMBL" id="PVTV01000015">
    <property type="protein sequence ID" value="PRY97297.1"/>
    <property type="molecule type" value="Genomic_DNA"/>
</dbReference>
<dbReference type="RefSeq" id="WP_106228258.1">
    <property type="nucleotide sequence ID" value="NZ_PVTV01000015.1"/>
</dbReference>
<gene>
    <name evidence="1" type="ORF">BCM14_2442</name>
</gene>
<evidence type="ECO:0000313" key="1">
    <source>
        <dbReference type="EMBL" id="PRY97297.1"/>
    </source>
</evidence>
<proteinExistence type="predicted"/>
<organism evidence="1 2">
    <name type="scientific">Jezberella montanilacus</name>
    <dbReference type="NCBI Taxonomy" id="323426"/>
    <lineage>
        <taxon>Bacteria</taxon>
        <taxon>Pseudomonadati</taxon>
        <taxon>Pseudomonadota</taxon>
        <taxon>Betaproteobacteria</taxon>
        <taxon>Burkholderiales</taxon>
        <taxon>Alcaligenaceae</taxon>
        <taxon>Jezberella</taxon>
    </lineage>
</organism>
<evidence type="ECO:0000313" key="2">
    <source>
        <dbReference type="Proteomes" id="UP000238308"/>
    </source>
</evidence>
<sequence>MSAELIVHSLLDRPSIVALVGDRRALVQLPQGSLIPAIVYKVVDVRPYPNVSYQVGSQRSIARVQFNPLATSIAMVQTIHEVLKKEFDFLHHVKVAEKLLVSCRVALRGPVDKDNETGLWTQPYDYLLQFSE</sequence>
<dbReference type="Proteomes" id="UP000238308">
    <property type="component" value="Unassembled WGS sequence"/>
</dbReference>
<protein>
    <recommendedName>
        <fullName evidence="3">DUF3168 domain-containing protein</fullName>
    </recommendedName>
</protein>
<dbReference type="AlphaFoldDB" id="A0A2T0XEE8"/>
<evidence type="ECO:0008006" key="3">
    <source>
        <dbReference type="Google" id="ProtNLM"/>
    </source>
</evidence>
<accession>A0A2T0XEE8</accession>